<dbReference type="OrthoDB" id="330924at2"/>
<dbReference type="AlphaFoldDB" id="A0A916WZR5"/>
<dbReference type="EMBL" id="BMFA01000003">
    <property type="protein sequence ID" value="GGB43326.1"/>
    <property type="molecule type" value="Genomic_DNA"/>
</dbReference>
<evidence type="ECO:0000313" key="1">
    <source>
        <dbReference type="EMBL" id="GGB43326.1"/>
    </source>
</evidence>
<reference evidence="1" key="1">
    <citation type="journal article" date="2014" name="Int. J. Syst. Evol. Microbiol.">
        <title>Complete genome sequence of Corynebacterium casei LMG S-19264T (=DSM 44701T), isolated from a smear-ripened cheese.</title>
        <authorList>
            <consortium name="US DOE Joint Genome Institute (JGI-PGF)"/>
            <person name="Walter F."/>
            <person name="Albersmeier A."/>
            <person name="Kalinowski J."/>
            <person name="Ruckert C."/>
        </authorList>
    </citation>
    <scope>NUCLEOTIDE SEQUENCE</scope>
    <source>
        <strain evidence="1">CGMCC 1.12426</strain>
    </source>
</reference>
<sequence>MRAPPLAIAVLFAAGVSIPTGSPSASEAGPVYDVDRLPEIVRQIATGEFQCDLAGSIEAFGYVAVSTDRGSTLFAVPCFPADVNLESLLVEIESDGTAWLHSLAESPEGGRLERVTNPVILDRGTRLTTASFYGPDGDCGLFTSYRHDPDRGGYLIVEQREKPDCGGDYAPPETYPVIWSLN</sequence>
<dbReference type="Proteomes" id="UP000605148">
    <property type="component" value="Unassembled WGS sequence"/>
</dbReference>
<dbReference type="RefSeq" id="WP_150495240.1">
    <property type="nucleotide sequence ID" value="NZ_BMFA01000003.1"/>
</dbReference>
<reference evidence="1" key="2">
    <citation type="submission" date="2020-09" db="EMBL/GenBank/DDBJ databases">
        <authorList>
            <person name="Sun Q."/>
            <person name="Zhou Y."/>
        </authorList>
    </citation>
    <scope>NUCLEOTIDE SEQUENCE</scope>
    <source>
        <strain evidence="1">CGMCC 1.12426</strain>
    </source>
</reference>
<protein>
    <recommendedName>
        <fullName evidence="3">DUF1176 domain-containing protein</fullName>
    </recommendedName>
</protein>
<evidence type="ECO:0000313" key="2">
    <source>
        <dbReference type="Proteomes" id="UP000605148"/>
    </source>
</evidence>
<name>A0A916WZR5_9HYPH</name>
<gene>
    <name evidence="1" type="ORF">GCM10011316_14150</name>
</gene>
<proteinExistence type="predicted"/>
<evidence type="ECO:0008006" key="3">
    <source>
        <dbReference type="Google" id="ProtNLM"/>
    </source>
</evidence>
<organism evidence="1 2">
    <name type="scientific">Roseibium aquae</name>
    <dbReference type="NCBI Taxonomy" id="1323746"/>
    <lineage>
        <taxon>Bacteria</taxon>
        <taxon>Pseudomonadati</taxon>
        <taxon>Pseudomonadota</taxon>
        <taxon>Alphaproteobacteria</taxon>
        <taxon>Hyphomicrobiales</taxon>
        <taxon>Stappiaceae</taxon>
        <taxon>Roseibium</taxon>
    </lineage>
</organism>
<accession>A0A916WZR5</accession>
<comment type="caution">
    <text evidence="1">The sequence shown here is derived from an EMBL/GenBank/DDBJ whole genome shotgun (WGS) entry which is preliminary data.</text>
</comment>
<keyword evidence="2" id="KW-1185">Reference proteome</keyword>